<dbReference type="Gene3D" id="3.90.226.10">
    <property type="entry name" value="2-enoyl-CoA Hydratase, Chain A, domain 1"/>
    <property type="match status" value="1"/>
</dbReference>
<dbReference type="Proteomes" id="UP001596270">
    <property type="component" value="Unassembled WGS sequence"/>
</dbReference>
<dbReference type="InterPro" id="IPR001753">
    <property type="entry name" value="Enoyl-CoA_hydra/iso"/>
</dbReference>
<dbReference type="InterPro" id="IPR050136">
    <property type="entry name" value="FA_oxidation_alpha_subunit"/>
</dbReference>
<proteinExistence type="predicted"/>
<dbReference type="PANTHER" id="PTHR43612:SF3">
    <property type="entry name" value="TRIFUNCTIONAL ENZYME SUBUNIT ALPHA, MITOCHONDRIAL"/>
    <property type="match status" value="1"/>
</dbReference>
<sequence length="487" mass="51470">MITQIHTTLEPDGILLATIDMPGKSMNVFSVELMDALDMLMDRVDSDPAVQSVVLTSGKSGFLAGADLVMVRGYTDAARTAGADAMFELCGRLGRQFVRLEASSKPWVAAVNGIALGGGLELALACRARLVADDARTQLGLPEVRWGLLPGAGGTQRLSRLAGFETAMDMLLSGRSITPADAVRFGLFTQAVPTIRLLDEAMVVARGLQGKVYDATAKFPQLAQEDVPAHSEAEAHAIASRHGISGQDFADYPAYSAIIDSVLKGARLPLAEATAVEMHQFLRLMFNPVAGNMIGTLFLERLRAERELAPPADARIERMGLGAISSARQAWADALAKIKLPQAADAGLPADTLELVDQHGKRHRIALRVLAEAANTAPAIPWAVLAPSGPYGRVLEIIAAQGGSAVAATVLSTQLRCLPWHTPGPLSILQGLRGQPIEQQQRLASAYAAQPDTGDPVFLDVAACLAGVTPAWSGGPFTSLTQSTPER</sequence>
<dbReference type="SUPFAM" id="SSF52096">
    <property type="entry name" value="ClpP/crotonase"/>
    <property type="match status" value="1"/>
</dbReference>
<dbReference type="Pfam" id="PF00378">
    <property type="entry name" value="ECH_1"/>
    <property type="match status" value="1"/>
</dbReference>
<name>A0ABW1U383_9BURK</name>
<dbReference type="CDD" id="cd06558">
    <property type="entry name" value="crotonase-like"/>
    <property type="match status" value="1"/>
</dbReference>
<comment type="caution">
    <text evidence="1">The sequence shown here is derived from an EMBL/GenBank/DDBJ whole genome shotgun (WGS) entry which is preliminary data.</text>
</comment>
<dbReference type="RefSeq" id="WP_371438133.1">
    <property type="nucleotide sequence ID" value="NZ_JBHSRS010000083.1"/>
</dbReference>
<evidence type="ECO:0000313" key="1">
    <source>
        <dbReference type="EMBL" id="MFC6283507.1"/>
    </source>
</evidence>
<dbReference type="EMBL" id="JBHSRS010000083">
    <property type="protein sequence ID" value="MFC6283507.1"/>
    <property type="molecule type" value="Genomic_DNA"/>
</dbReference>
<evidence type="ECO:0000313" key="2">
    <source>
        <dbReference type="Proteomes" id="UP001596270"/>
    </source>
</evidence>
<dbReference type="PANTHER" id="PTHR43612">
    <property type="entry name" value="TRIFUNCTIONAL ENZYME SUBUNIT ALPHA"/>
    <property type="match status" value="1"/>
</dbReference>
<organism evidence="1 2">
    <name type="scientific">Polaromonas aquatica</name>
    <dbReference type="NCBI Taxonomy" id="332657"/>
    <lineage>
        <taxon>Bacteria</taxon>
        <taxon>Pseudomonadati</taxon>
        <taxon>Pseudomonadota</taxon>
        <taxon>Betaproteobacteria</taxon>
        <taxon>Burkholderiales</taxon>
        <taxon>Comamonadaceae</taxon>
        <taxon>Polaromonas</taxon>
    </lineage>
</organism>
<keyword evidence="2" id="KW-1185">Reference proteome</keyword>
<gene>
    <name evidence="1" type="ORF">ACFQND_19945</name>
</gene>
<dbReference type="InterPro" id="IPR029045">
    <property type="entry name" value="ClpP/crotonase-like_dom_sf"/>
</dbReference>
<accession>A0ABW1U383</accession>
<protein>
    <submittedName>
        <fullName evidence="1">Enoyl-CoA hydratase-related protein</fullName>
    </submittedName>
</protein>
<reference evidence="2" key="1">
    <citation type="journal article" date="2019" name="Int. J. Syst. Evol. Microbiol.">
        <title>The Global Catalogue of Microorganisms (GCM) 10K type strain sequencing project: providing services to taxonomists for standard genome sequencing and annotation.</title>
        <authorList>
            <consortium name="The Broad Institute Genomics Platform"/>
            <consortium name="The Broad Institute Genome Sequencing Center for Infectious Disease"/>
            <person name="Wu L."/>
            <person name="Ma J."/>
        </authorList>
    </citation>
    <scope>NUCLEOTIDE SEQUENCE [LARGE SCALE GENOMIC DNA]</scope>
    <source>
        <strain evidence="2">CCUG 39402</strain>
    </source>
</reference>